<organism evidence="3">
    <name type="scientific">marine sediment metagenome</name>
    <dbReference type="NCBI Taxonomy" id="412755"/>
    <lineage>
        <taxon>unclassified sequences</taxon>
        <taxon>metagenomes</taxon>
        <taxon>ecological metagenomes</taxon>
    </lineage>
</organism>
<comment type="caution">
    <text evidence="3">The sequence shown here is derived from an EMBL/GenBank/DDBJ whole genome shotgun (WGS) entry which is preliminary data.</text>
</comment>
<dbReference type="EMBL" id="BARS01003602">
    <property type="protein sequence ID" value="GAF84607.1"/>
    <property type="molecule type" value="Genomic_DNA"/>
</dbReference>
<dbReference type="SUPFAM" id="SSF53756">
    <property type="entry name" value="UDP-Glycosyltransferase/glycogen phosphorylase"/>
    <property type="match status" value="1"/>
</dbReference>
<dbReference type="AlphaFoldDB" id="X0T8U5"/>
<evidence type="ECO:0000259" key="1">
    <source>
        <dbReference type="Pfam" id="PF00534"/>
    </source>
</evidence>
<dbReference type="InterPro" id="IPR001296">
    <property type="entry name" value="Glyco_trans_1"/>
</dbReference>
<gene>
    <name evidence="3" type="ORF">S01H1_06982</name>
</gene>
<sequence>DPGCVRALVKVLRERNIDVLHSHDFTLVFYGALSSRLVGVRHVATMHGTVNVLDAMRRRLALRVAFAASDAVVAVSGQTARDFTEALFLRPGKARVIYNGIPTPSIHAPDVSTEATPVILAVGNLRAIKGHTHLVDAAAILDRLRPDLPWRIDIAGEGDERRALEEKIRRLEMSHRVRLLGFRDDVARLLSRATVFVMPSDSEGLPLALLESMSMGVPIVASRVGGIPEAIDDHASGRLVPPANPEALARAMLEICEDPELRRRISSGALKRFEERFRAETMVDHYERLYLGDAPSNIGLSAEEACHLDA</sequence>
<dbReference type="PANTHER" id="PTHR12526">
    <property type="entry name" value="GLYCOSYLTRANSFERASE"/>
    <property type="match status" value="1"/>
</dbReference>
<feature type="non-terminal residue" evidence="3">
    <location>
        <position position="1"/>
    </location>
</feature>
<evidence type="ECO:0000313" key="3">
    <source>
        <dbReference type="EMBL" id="GAF84607.1"/>
    </source>
</evidence>
<feature type="domain" description="Glycosyl transferase family 1" evidence="1">
    <location>
        <begin position="112"/>
        <end position="271"/>
    </location>
</feature>
<dbReference type="InterPro" id="IPR028098">
    <property type="entry name" value="Glyco_trans_4-like_N"/>
</dbReference>
<feature type="domain" description="Glycosyltransferase subfamily 4-like N-terminal" evidence="2">
    <location>
        <begin position="3"/>
        <end position="103"/>
    </location>
</feature>
<proteinExistence type="predicted"/>
<protein>
    <recommendedName>
        <fullName evidence="4">Glycosyltransferase subfamily 4-like N-terminal domain-containing protein</fullName>
    </recommendedName>
</protein>
<name>X0T8U5_9ZZZZ</name>
<reference evidence="3" key="1">
    <citation type="journal article" date="2014" name="Front. Microbiol.">
        <title>High frequency of phylogenetically diverse reductive dehalogenase-homologous genes in deep subseafloor sedimentary metagenomes.</title>
        <authorList>
            <person name="Kawai M."/>
            <person name="Futagami T."/>
            <person name="Toyoda A."/>
            <person name="Takaki Y."/>
            <person name="Nishi S."/>
            <person name="Hori S."/>
            <person name="Arai W."/>
            <person name="Tsubouchi T."/>
            <person name="Morono Y."/>
            <person name="Uchiyama I."/>
            <person name="Ito T."/>
            <person name="Fujiyama A."/>
            <person name="Inagaki F."/>
            <person name="Takami H."/>
        </authorList>
    </citation>
    <scope>NUCLEOTIDE SEQUENCE</scope>
    <source>
        <strain evidence="3">Expedition CK06-06</strain>
    </source>
</reference>
<dbReference type="Pfam" id="PF00534">
    <property type="entry name" value="Glycos_transf_1"/>
    <property type="match status" value="1"/>
</dbReference>
<evidence type="ECO:0008006" key="4">
    <source>
        <dbReference type="Google" id="ProtNLM"/>
    </source>
</evidence>
<dbReference type="GO" id="GO:0016757">
    <property type="term" value="F:glycosyltransferase activity"/>
    <property type="evidence" value="ECO:0007669"/>
    <property type="project" value="InterPro"/>
</dbReference>
<dbReference type="Pfam" id="PF13439">
    <property type="entry name" value="Glyco_transf_4"/>
    <property type="match status" value="1"/>
</dbReference>
<evidence type="ECO:0000259" key="2">
    <source>
        <dbReference type="Pfam" id="PF13439"/>
    </source>
</evidence>
<accession>X0T8U5</accession>
<dbReference type="Gene3D" id="3.40.50.2000">
    <property type="entry name" value="Glycogen Phosphorylase B"/>
    <property type="match status" value="2"/>
</dbReference>
<dbReference type="PANTHER" id="PTHR12526:SF630">
    <property type="entry name" value="GLYCOSYLTRANSFERASE"/>
    <property type="match status" value="1"/>
</dbReference>